<dbReference type="EMBL" id="CAADRP010000247">
    <property type="protein sequence ID" value="VFU25706.1"/>
    <property type="molecule type" value="Genomic_DNA"/>
</dbReference>
<protein>
    <submittedName>
        <fullName evidence="2">Uncharacterized protein</fullName>
    </submittedName>
</protein>
<keyword evidence="1" id="KW-0732">Signal</keyword>
<organism evidence="2">
    <name type="scientific">Salix viminalis</name>
    <name type="common">Common osier</name>
    <name type="synonym">Basket willow</name>
    <dbReference type="NCBI Taxonomy" id="40686"/>
    <lineage>
        <taxon>Eukaryota</taxon>
        <taxon>Viridiplantae</taxon>
        <taxon>Streptophyta</taxon>
        <taxon>Embryophyta</taxon>
        <taxon>Tracheophyta</taxon>
        <taxon>Spermatophyta</taxon>
        <taxon>Magnoliopsida</taxon>
        <taxon>eudicotyledons</taxon>
        <taxon>Gunneridae</taxon>
        <taxon>Pentapetalae</taxon>
        <taxon>rosids</taxon>
        <taxon>fabids</taxon>
        <taxon>Malpighiales</taxon>
        <taxon>Salicaceae</taxon>
        <taxon>Saliceae</taxon>
        <taxon>Salix</taxon>
    </lineage>
</organism>
<name>A0A6N2KKW1_SALVM</name>
<evidence type="ECO:0000256" key="1">
    <source>
        <dbReference type="SAM" id="SignalP"/>
    </source>
</evidence>
<feature type="chain" id="PRO_5026846101" evidence="1">
    <location>
        <begin position="26"/>
        <end position="96"/>
    </location>
</feature>
<feature type="signal peptide" evidence="1">
    <location>
        <begin position="1"/>
        <end position="25"/>
    </location>
</feature>
<evidence type="ECO:0000313" key="2">
    <source>
        <dbReference type="EMBL" id="VFU25706.1"/>
    </source>
</evidence>
<gene>
    <name evidence="2" type="ORF">SVIM_LOCUS62636</name>
</gene>
<dbReference type="InterPro" id="IPR055317">
    <property type="entry name" value="CLE14-like"/>
</dbReference>
<dbReference type="PANTHER" id="PTHR35472:SF3">
    <property type="entry name" value="CLAVATA3_ESR (CLE) GENE FAMILY MEMBER MTCLE05"/>
    <property type="match status" value="1"/>
</dbReference>
<sequence length="96" mass="10816">MKSKNSQLFLIFLTVFLVLVHGTTCRDIKRSIRNGEAEKGSETKHSSTFLEALFAISRASESSNNKIKEVHTQDSLGDHEQFLNCFVFQMPATIIP</sequence>
<accession>A0A6N2KKW1</accession>
<dbReference type="AlphaFoldDB" id="A0A6N2KKW1"/>
<reference evidence="2" key="1">
    <citation type="submission" date="2019-03" db="EMBL/GenBank/DDBJ databases">
        <authorList>
            <person name="Mank J."/>
            <person name="Almeida P."/>
        </authorList>
    </citation>
    <scope>NUCLEOTIDE SEQUENCE</scope>
    <source>
        <strain evidence="2">78183</strain>
    </source>
</reference>
<dbReference type="PANTHER" id="PTHR35472">
    <property type="match status" value="1"/>
</dbReference>
<proteinExistence type="predicted"/>